<keyword evidence="1" id="KW-0805">Transcription regulation</keyword>
<dbReference type="EMBL" id="DWWA01000032">
    <property type="protein sequence ID" value="HJC72443.1"/>
    <property type="molecule type" value="Genomic_DNA"/>
</dbReference>
<dbReference type="PRINTS" id="PR00035">
    <property type="entry name" value="HTHGNTR"/>
</dbReference>
<evidence type="ECO:0000256" key="1">
    <source>
        <dbReference type="ARBA" id="ARBA00023015"/>
    </source>
</evidence>
<dbReference type="InterPro" id="IPR000524">
    <property type="entry name" value="Tscrpt_reg_HTH_GntR"/>
</dbReference>
<dbReference type="GO" id="GO:0045892">
    <property type="term" value="P:negative regulation of DNA-templated transcription"/>
    <property type="evidence" value="ECO:0007669"/>
    <property type="project" value="TreeGrafter"/>
</dbReference>
<dbReference type="InterPro" id="IPR028978">
    <property type="entry name" value="Chorismate_lyase_/UTRA_dom_sf"/>
</dbReference>
<dbReference type="AlphaFoldDB" id="A0A9D2Q5S1"/>
<name>A0A9D2Q5S1_9FIRM</name>
<dbReference type="InterPro" id="IPR036388">
    <property type="entry name" value="WH-like_DNA-bd_sf"/>
</dbReference>
<dbReference type="PROSITE" id="PS50949">
    <property type="entry name" value="HTH_GNTR"/>
    <property type="match status" value="1"/>
</dbReference>
<dbReference type="InterPro" id="IPR050679">
    <property type="entry name" value="Bact_HTH_transcr_reg"/>
</dbReference>
<dbReference type="SMART" id="SM00866">
    <property type="entry name" value="UTRA"/>
    <property type="match status" value="1"/>
</dbReference>
<accession>A0A9D2Q5S1</accession>
<dbReference type="Pfam" id="PF07702">
    <property type="entry name" value="UTRA"/>
    <property type="match status" value="1"/>
</dbReference>
<dbReference type="Proteomes" id="UP000823918">
    <property type="component" value="Unassembled WGS sequence"/>
</dbReference>
<keyword evidence="3" id="KW-0804">Transcription</keyword>
<dbReference type="InterPro" id="IPR036390">
    <property type="entry name" value="WH_DNA-bd_sf"/>
</dbReference>
<dbReference type="SUPFAM" id="SSF64288">
    <property type="entry name" value="Chorismate lyase-like"/>
    <property type="match status" value="1"/>
</dbReference>
<dbReference type="SUPFAM" id="SSF46785">
    <property type="entry name" value="Winged helix' DNA-binding domain"/>
    <property type="match status" value="1"/>
</dbReference>
<dbReference type="CDD" id="cd07377">
    <property type="entry name" value="WHTH_GntR"/>
    <property type="match status" value="1"/>
</dbReference>
<evidence type="ECO:0000259" key="4">
    <source>
        <dbReference type="PROSITE" id="PS50949"/>
    </source>
</evidence>
<dbReference type="GO" id="GO:0003700">
    <property type="term" value="F:DNA-binding transcription factor activity"/>
    <property type="evidence" value="ECO:0007669"/>
    <property type="project" value="InterPro"/>
</dbReference>
<comment type="caution">
    <text evidence="5">The sequence shown here is derived from an EMBL/GenBank/DDBJ whole genome shotgun (WGS) entry which is preliminary data.</text>
</comment>
<reference evidence="5" key="2">
    <citation type="submission" date="2021-04" db="EMBL/GenBank/DDBJ databases">
        <authorList>
            <person name="Gilroy R."/>
        </authorList>
    </citation>
    <scope>NUCLEOTIDE SEQUENCE</scope>
    <source>
        <strain evidence="5">5933</strain>
    </source>
</reference>
<organism evidence="5 6">
    <name type="scientific">Candidatus Ruthenibacterium merdavium</name>
    <dbReference type="NCBI Taxonomy" id="2838752"/>
    <lineage>
        <taxon>Bacteria</taxon>
        <taxon>Bacillati</taxon>
        <taxon>Bacillota</taxon>
        <taxon>Clostridia</taxon>
        <taxon>Eubacteriales</taxon>
        <taxon>Oscillospiraceae</taxon>
        <taxon>Ruthenibacterium</taxon>
    </lineage>
</organism>
<proteinExistence type="predicted"/>
<reference evidence="5" key="1">
    <citation type="journal article" date="2021" name="PeerJ">
        <title>Extensive microbial diversity within the chicken gut microbiome revealed by metagenomics and culture.</title>
        <authorList>
            <person name="Gilroy R."/>
            <person name="Ravi A."/>
            <person name="Getino M."/>
            <person name="Pursley I."/>
            <person name="Horton D.L."/>
            <person name="Alikhan N.F."/>
            <person name="Baker D."/>
            <person name="Gharbi K."/>
            <person name="Hall N."/>
            <person name="Watson M."/>
            <person name="Adriaenssens E.M."/>
            <person name="Foster-Nyarko E."/>
            <person name="Jarju S."/>
            <person name="Secka A."/>
            <person name="Antonio M."/>
            <person name="Oren A."/>
            <person name="Chaudhuri R.R."/>
            <person name="La Ragione R."/>
            <person name="Hildebrand F."/>
            <person name="Pallen M.J."/>
        </authorList>
    </citation>
    <scope>NUCLEOTIDE SEQUENCE</scope>
    <source>
        <strain evidence="5">5933</strain>
    </source>
</reference>
<dbReference type="SMART" id="SM00345">
    <property type="entry name" value="HTH_GNTR"/>
    <property type="match status" value="1"/>
</dbReference>
<dbReference type="InterPro" id="IPR011663">
    <property type="entry name" value="UTRA"/>
</dbReference>
<dbReference type="Gene3D" id="1.10.10.10">
    <property type="entry name" value="Winged helix-like DNA-binding domain superfamily/Winged helix DNA-binding domain"/>
    <property type="match status" value="1"/>
</dbReference>
<evidence type="ECO:0000256" key="2">
    <source>
        <dbReference type="ARBA" id="ARBA00023125"/>
    </source>
</evidence>
<dbReference type="PANTHER" id="PTHR44846:SF1">
    <property type="entry name" value="MANNOSYL-D-GLYCERATE TRANSPORT_METABOLISM SYSTEM REPRESSOR MNGR-RELATED"/>
    <property type="match status" value="1"/>
</dbReference>
<gene>
    <name evidence="5" type="ORF">H9698_06585</name>
</gene>
<evidence type="ECO:0000313" key="6">
    <source>
        <dbReference type="Proteomes" id="UP000823918"/>
    </source>
</evidence>
<dbReference type="Gene3D" id="3.40.1410.10">
    <property type="entry name" value="Chorismate lyase-like"/>
    <property type="match status" value="1"/>
</dbReference>
<sequence>MAKALHEQAAEYIRAHIKSGAYPVGGQIPTENELTELLGISRPTLRLALDRLTQEGLLMRVKGKGTFVRQQKVLHESTRFITGYRAEAEKHHCTMRTRVLDLSVHSAPSPVCAALGLNEGAQVTRLTRLRHLEGTGNEAPVLYTTVFVPYTLFPDMKTLNFTDLSFYEVLAQRNMDVRRAIRRLEVVMPPSEVAAELGISAFEPCVLISSTGYTADGQAIEYAESYYPASTSSFMIEVNR</sequence>
<dbReference type="PANTHER" id="PTHR44846">
    <property type="entry name" value="MANNOSYL-D-GLYCERATE TRANSPORT/METABOLISM SYSTEM REPRESSOR MNGR-RELATED"/>
    <property type="match status" value="1"/>
</dbReference>
<dbReference type="Pfam" id="PF00392">
    <property type="entry name" value="GntR"/>
    <property type="match status" value="1"/>
</dbReference>
<protein>
    <submittedName>
        <fullName evidence="5">GntR family transcriptional regulator</fullName>
    </submittedName>
</protein>
<evidence type="ECO:0000313" key="5">
    <source>
        <dbReference type="EMBL" id="HJC72443.1"/>
    </source>
</evidence>
<evidence type="ECO:0000256" key="3">
    <source>
        <dbReference type="ARBA" id="ARBA00023163"/>
    </source>
</evidence>
<keyword evidence="2" id="KW-0238">DNA-binding</keyword>
<dbReference type="GO" id="GO:0003677">
    <property type="term" value="F:DNA binding"/>
    <property type="evidence" value="ECO:0007669"/>
    <property type="project" value="UniProtKB-KW"/>
</dbReference>
<feature type="domain" description="HTH gntR-type" evidence="4">
    <location>
        <begin position="3"/>
        <end position="71"/>
    </location>
</feature>